<dbReference type="EMBL" id="BAABIB010000041">
    <property type="protein sequence ID" value="GAA5156889.1"/>
    <property type="molecule type" value="Genomic_DNA"/>
</dbReference>
<organism evidence="1 2">
    <name type="scientific">Amycolatopsis dongchuanensis</name>
    <dbReference type="NCBI Taxonomy" id="1070866"/>
    <lineage>
        <taxon>Bacteria</taxon>
        <taxon>Bacillati</taxon>
        <taxon>Actinomycetota</taxon>
        <taxon>Actinomycetes</taxon>
        <taxon>Pseudonocardiales</taxon>
        <taxon>Pseudonocardiaceae</taxon>
        <taxon>Amycolatopsis</taxon>
    </lineage>
</organism>
<evidence type="ECO:0000313" key="2">
    <source>
        <dbReference type="Proteomes" id="UP001500192"/>
    </source>
</evidence>
<proteinExistence type="predicted"/>
<protein>
    <submittedName>
        <fullName evidence="1">Uncharacterized protein</fullName>
    </submittedName>
</protein>
<dbReference type="Proteomes" id="UP001500192">
    <property type="component" value="Unassembled WGS sequence"/>
</dbReference>
<evidence type="ECO:0000313" key="1">
    <source>
        <dbReference type="EMBL" id="GAA5156889.1"/>
    </source>
</evidence>
<accession>A0ABP9Q5K8</accession>
<name>A0ABP9Q5K8_9PSEU</name>
<keyword evidence="2" id="KW-1185">Reference proteome</keyword>
<gene>
    <name evidence="1" type="ORF">GCM10023214_15340</name>
</gene>
<sequence length="67" mass="7211">MRLEDLHSVAEYLQADSDNLGNASVTYTDSIPCRSAAMLGPRSTAAVTQLPSTNCCWKKVRGIPADI</sequence>
<comment type="caution">
    <text evidence="1">The sequence shown here is derived from an EMBL/GenBank/DDBJ whole genome shotgun (WGS) entry which is preliminary data.</text>
</comment>
<reference evidence="2" key="1">
    <citation type="journal article" date="2019" name="Int. J. Syst. Evol. Microbiol.">
        <title>The Global Catalogue of Microorganisms (GCM) 10K type strain sequencing project: providing services to taxonomists for standard genome sequencing and annotation.</title>
        <authorList>
            <consortium name="The Broad Institute Genomics Platform"/>
            <consortium name="The Broad Institute Genome Sequencing Center for Infectious Disease"/>
            <person name="Wu L."/>
            <person name="Ma J."/>
        </authorList>
    </citation>
    <scope>NUCLEOTIDE SEQUENCE [LARGE SCALE GENOMIC DNA]</scope>
    <source>
        <strain evidence="2">JCM 18054</strain>
    </source>
</reference>